<feature type="region of interest" description="Disordered" evidence="1">
    <location>
        <begin position="132"/>
        <end position="158"/>
    </location>
</feature>
<gene>
    <name evidence="2" type="ORF">TvY486_0019490</name>
</gene>
<protein>
    <submittedName>
        <fullName evidence="2">Uncharacterized protein</fullName>
    </submittedName>
</protein>
<dbReference type="EMBL" id="CAEX01003033">
    <property type="protein sequence ID" value="CCD19258.1"/>
    <property type="molecule type" value="Genomic_DNA"/>
</dbReference>
<accession>F9WNY6</accession>
<evidence type="ECO:0000313" key="3">
    <source>
        <dbReference type="Proteomes" id="UP000009027"/>
    </source>
</evidence>
<evidence type="ECO:0000313" key="2">
    <source>
        <dbReference type="EMBL" id="CCD19258.1"/>
    </source>
</evidence>
<proteinExistence type="predicted"/>
<dbReference type="VEuPathDB" id="TriTrypDB:TvY486_0019490"/>
<evidence type="ECO:0000256" key="1">
    <source>
        <dbReference type="SAM" id="MobiDB-lite"/>
    </source>
</evidence>
<name>F9WNY6_TRYVY</name>
<dbReference type="Proteomes" id="UP000009027">
    <property type="component" value="Unassembled WGS sequence"/>
</dbReference>
<feature type="region of interest" description="Disordered" evidence="1">
    <location>
        <begin position="95"/>
        <end position="114"/>
    </location>
</feature>
<reference evidence="2 3" key="1">
    <citation type="journal article" date="2012" name="Proc. Natl. Acad. Sci. U.S.A.">
        <title>Antigenic diversity is generated by distinct evolutionary mechanisms in African trypanosome species.</title>
        <authorList>
            <person name="Jackson A.P."/>
            <person name="Berry A."/>
            <person name="Aslett M."/>
            <person name="Allison H.C."/>
            <person name="Burton P."/>
            <person name="Vavrova-Anderson J."/>
            <person name="Brown R."/>
            <person name="Browne H."/>
            <person name="Corton N."/>
            <person name="Hauser H."/>
            <person name="Gamble J."/>
            <person name="Gilderthorp R."/>
            <person name="Marcello L."/>
            <person name="McQuillan J."/>
            <person name="Otto T.D."/>
            <person name="Quail M.A."/>
            <person name="Sanders M.J."/>
            <person name="van Tonder A."/>
            <person name="Ginger M.L."/>
            <person name="Field M.C."/>
            <person name="Barry J.D."/>
            <person name="Hertz-Fowler C."/>
            <person name="Berriman M."/>
        </authorList>
    </citation>
    <scope>NUCLEOTIDE SEQUENCE</scope>
    <source>
        <strain evidence="2 3">Y486</strain>
    </source>
</reference>
<sequence length="262" mass="28251">MTCATHRVSHHKRFARQLHCNSLQMRHATSALQRSYQHRHILHTPVRLPSKPTHGVTAAAPQATEQASNVAATGAAASTLALSAVALRSATAKCAPARHAAQRSDKPRGKRSSFSAVTQVSISFESASHWPCSTTRATAPTTHTSSVARARPQPSALPPTALGHANGRAARWPRRGVVPQPSRHQRASPLMRRVCEQRGHLTRTGTQQRMVAVTVAFATTLQEFQTARGSHQGAICVALLSRTLHFMASAFSAPTPLAEWCK</sequence>
<dbReference type="AlphaFoldDB" id="F9WNY6"/>
<feature type="compositionally biased region" description="Low complexity" evidence="1">
    <location>
        <begin position="133"/>
        <end position="146"/>
    </location>
</feature>
<keyword evidence="3" id="KW-1185">Reference proteome</keyword>
<organism evidence="2 3">
    <name type="scientific">Trypanosoma vivax (strain Y486)</name>
    <dbReference type="NCBI Taxonomy" id="1055687"/>
    <lineage>
        <taxon>Eukaryota</taxon>
        <taxon>Discoba</taxon>
        <taxon>Euglenozoa</taxon>
        <taxon>Kinetoplastea</taxon>
        <taxon>Metakinetoplastina</taxon>
        <taxon>Trypanosomatida</taxon>
        <taxon>Trypanosomatidae</taxon>
        <taxon>Trypanosoma</taxon>
        <taxon>Duttonella</taxon>
    </lineage>
</organism>